<keyword evidence="2" id="KW-1185">Reference proteome</keyword>
<evidence type="ECO:0000313" key="1">
    <source>
        <dbReference type="EMBL" id="MPC53840.1"/>
    </source>
</evidence>
<reference evidence="1 2" key="1">
    <citation type="submission" date="2019-05" db="EMBL/GenBank/DDBJ databases">
        <title>Another draft genome of Portunus trituberculatus and its Hox gene families provides insights of decapod evolution.</title>
        <authorList>
            <person name="Jeong J.-H."/>
            <person name="Song I."/>
            <person name="Kim S."/>
            <person name="Choi T."/>
            <person name="Kim D."/>
            <person name="Ryu S."/>
            <person name="Kim W."/>
        </authorList>
    </citation>
    <scope>NUCLEOTIDE SEQUENCE [LARGE SCALE GENOMIC DNA]</scope>
    <source>
        <tissue evidence="1">Muscle</tissue>
    </source>
</reference>
<comment type="caution">
    <text evidence="1">The sequence shown here is derived from an EMBL/GenBank/DDBJ whole genome shotgun (WGS) entry which is preliminary data.</text>
</comment>
<dbReference type="Proteomes" id="UP000324222">
    <property type="component" value="Unassembled WGS sequence"/>
</dbReference>
<protein>
    <submittedName>
        <fullName evidence="1">Uncharacterized protein</fullName>
    </submittedName>
</protein>
<sequence>MRGLHKGADQGSHRLAIPWKALLASFAILYRSWVGEEGEVGDRSFVGSRSSGTANAFLLLAPSDALPHQEGKLLSHILSMSVRDPPMLCNFAPQARHSHWAT</sequence>
<accession>A0A5B7G1C6</accession>
<name>A0A5B7G1C6_PORTR</name>
<proteinExistence type="predicted"/>
<dbReference type="EMBL" id="VSRR010011925">
    <property type="protein sequence ID" value="MPC53840.1"/>
    <property type="molecule type" value="Genomic_DNA"/>
</dbReference>
<organism evidence="1 2">
    <name type="scientific">Portunus trituberculatus</name>
    <name type="common">Swimming crab</name>
    <name type="synonym">Neptunus trituberculatus</name>
    <dbReference type="NCBI Taxonomy" id="210409"/>
    <lineage>
        <taxon>Eukaryota</taxon>
        <taxon>Metazoa</taxon>
        <taxon>Ecdysozoa</taxon>
        <taxon>Arthropoda</taxon>
        <taxon>Crustacea</taxon>
        <taxon>Multicrustacea</taxon>
        <taxon>Malacostraca</taxon>
        <taxon>Eumalacostraca</taxon>
        <taxon>Eucarida</taxon>
        <taxon>Decapoda</taxon>
        <taxon>Pleocyemata</taxon>
        <taxon>Brachyura</taxon>
        <taxon>Eubrachyura</taxon>
        <taxon>Portunoidea</taxon>
        <taxon>Portunidae</taxon>
        <taxon>Portuninae</taxon>
        <taxon>Portunus</taxon>
    </lineage>
</organism>
<evidence type="ECO:0000313" key="2">
    <source>
        <dbReference type="Proteomes" id="UP000324222"/>
    </source>
</evidence>
<gene>
    <name evidence="1" type="ORF">E2C01_047742</name>
</gene>
<dbReference type="AlphaFoldDB" id="A0A5B7G1C6"/>